<dbReference type="OrthoDB" id="155976at2759"/>
<evidence type="ECO:0000256" key="11">
    <source>
        <dbReference type="SAM" id="SignalP"/>
    </source>
</evidence>
<gene>
    <name evidence="12" type="ORF">Cfor_05209</name>
</gene>
<comment type="similarity">
    <text evidence="2">Belongs to the palmitoyl-protein thioesterase family.</text>
</comment>
<dbReference type="Proteomes" id="UP000502823">
    <property type="component" value="Unassembled WGS sequence"/>
</dbReference>
<dbReference type="PRINTS" id="PR00414">
    <property type="entry name" value="PPTHIESTRASE"/>
</dbReference>
<evidence type="ECO:0000256" key="9">
    <source>
        <dbReference type="ARBA" id="ARBA00093223"/>
    </source>
</evidence>
<comment type="subcellular location">
    <subcellularLocation>
        <location evidence="1">Lysosome</location>
    </subcellularLocation>
</comment>
<keyword evidence="13" id="KW-1185">Reference proteome</keyword>
<evidence type="ECO:0000313" key="13">
    <source>
        <dbReference type="Proteomes" id="UP000502823"/>
    </source>
</evidence>
<dbReference type="GO" id="GO:0098599">
    <property type="term" value="F:palmitoyl hydrolase activity"/>
    <property type="evidence" value="ECO:0007669"/>
    <property type="project" value="InterPro"/>
</dbReference>
<keyword evidence="7" id="KW-0458">Lysosome</keyword>
<evidence type="ECO:0000256" key="7">
    <source>
        <dbReference type="ARBA" id="ARBA00023228"/>
    </source>
</evidence>
<dbReference type="FunCoup" id="A0A6L2Q806">
    <property type="interactions" value="731"/>
</dbReference>
<feature type="chain" id="PRO_5026822070" description="palmitoyl-CoA hydrolase" evidence="11">
    <location>
        <begin position="23"/>
        <end position="288"/>
    </location>
</feature>
<dbReference type="InterPro" id="IPR029058">
    <property type="entry name" value="AB_hydrolase_fold"/>
</dbReference>
<keyword evidence="6" id="KW-0325">Glycoprotein</keyword>
<dbReference type="InterPro" id="IPR002472">
    <property type="entry name" value="Palm_thioest"/>
</dbReference>
<dbReference type="Gene3D" id="3.40.50.1820">
    <property type="entry name" value="alpha/beta hydrolase"/>
    <property type="match status" value="1"/>
</dbReference>
<sequence>MFFSGKFVLLCTYLLLETCITAYKPVVIIHGVLAGNSTMSLMAEHIQQVHPGTKVYATDKFGGWSSLAPMWHQIQDMGEDLMKISAAHPEGINLIGYSQGGLIARGILEQFPNHNVDTFISLSSPQAGQYGTKFLHLFFPGLVCRTAYELFYSDIGQHTSVGNYWNDPHHQYLYRNYSRFLPYINNEIVSSQSNSYKDGITRLHKLILIGGPDDGVITPWQSSHFGYFDENEQVVEMRNRKAYVLDKFGLKTLDKKMRLKLIELNGVSHKDWHTNITVIDKYIMPFLK</sequence>
<dbReference type="SUPFAM" id="SSF53474">
    <property type="entry name" value="alpha/beta-Hydrolases"/>
    <property type="match status" value="1"/>
</dbReference>
<dbReference type="AlphaFoldDB" id="A0A6L2Q806"/>
<dbReference type="InParanoid" id="A0A6L2Q806"/>
<dbReference type="PANTHER" id="PTHR11247">
    <property type="entry name" value="PALMITOYL-PROTEIN THIOESTERASE/DOLICHYLDIPHOSPHATASE 1"/>
    <property type="match status" value="1"/>
</dbReference>
<dbReference type="Pfam" id="PF02089">
    <property type="entry name" value="Palm_thioest"/>
    <property type="match status" value="1"/>
</dbReference>
<dbReference type="GO" id="GO:0016790">
    <property type="term" value="F:thiolester hydrolase activity"/>
    <property type="evidence" value="ECO:0007669"/>
    <property type="project" value="TreeGrafter"/>
</dbReference>
<dbReference type="EMBL" id="BLKM01000971">
    <property type="protein sequence ID" value="GFG39662.1"/>
    <property type="molecule type" value="Genomic_DNA"/>
</dbReference>
<protein>
    <recommendedName>
        <fullName evidence="8">palmitoyl-CoA hydrolase</fullName>
        <ecNumber evidence="8">3.1.2.2</ecNumber>
    </recommendedName>
</protein>
<feature type="signal peptide" evidence="11">
    <location>
        <begin position="1"/>
        <end position="22"/>
    </location>
</feature>
<keyword evidence="5" id="KW-1015">Disulfide bond</keyword>
<proteinExistence type="inferred from homology"/>
<keyword evidence="4" id="KW-0378">Hydrolase</keyword>
<comment type="catalytic activity">
    <reaction evidence="9">
        <text>S-hexadecanoyl-N-acetylcysteamine + H2O = N-acetylcysteamine + hexadecanoate + H(+)</text>
        <dbReference type="Rhea" id="RHEA:84099"/>
        <dbReference type="ChEBI" id="CHEBI:7896"/>
        <dbReference type="ChEBI" id="CHEBI:15377"/>
        <dbReference type="ChEBI" id="CHEBI:15378"/>
        <dbReference type="ChEBI" id="CHEBI:74410"/>
        <dbReference type="ChEBI" id="CHEBI:233601"/>
    </reaction>
</comment>
<evidence type="ECO:0000256" key="10">
    <source>
        <dbReference type="ARBA" id="ARBA00093353"/>
    </source>
</evidence>
<name>A0A6L2Q806_COPFO</name>
<evidence type="ECO:0000256" key="6">
    <source>
        <dbReference type="ARBA" id="ARBA00023180"/>
    </source>
</evidence>
<dbReference type="EC" id="3.1.2.2" evidence="8"/>
<dbReference type="PANTHER" id="PTHR11247:SF27">
    <property type="entry name" value="LYSOSOMAL THIOESTERASE PPT2"/>
    <property type="match status" value="1"/>
</dbReference>
<evidence type="ECO:0000256" key="3">
    <source>
        <dbReference type="ARBA" id="ARBA00022729"/>
    </source>
</evidence>
<evidence type="ECO:0000313" key="12">
    <source>
        <dbReference type="EMBL" id="GFG39662.1"/>
    </source>
</evidence>
<evidence type="ECO:0000256" key="1">
    <source>
        <dbReference type="ARBA" id="ARBA00004371"/>
    </source>
</evidence>
<reference evidence="13" key="1">
    <citation type="submission" date="2020-01" db="EMBL/GenBank/DDBJ databases">
        <title>Draft genome sequence of the Termite Coptotermes fromosanus.</title>
        <authorList>
            <person name="Itakura S."/>
            <person name="Yosikawa Y."/>
            <person name="Umezawa K."/>
        </authorList>
    </citation>
    <scope>NUCLEOTIDE SEQUENCE [LARGE SCALE GENOMIC DNA]</scope>
</reference>
<evidence type="ECO:0000256" key="4">
    <source>
        <dbReference type="ARBA" id="ARBA00022801"/>
    </source>
</evidence>
<comment type="caution">
    <text evidence="12">The sequence shown here is derived from an EMBL/GenBank/DDBJ whole genome shotgun (WGS) entry which is preliminary data.</text>
</comment>
<comment type="function">
    <text evidence="10">Catalyzes the cleavage of thioester bonds from S-palmitoyl-CoA or S-palmitoyl-N-acetylcysteamine (unbranched structures) but does not have activity against palmitoylcysteine or palmitoylated proteins, branched structures or bulky head groups. Conversely, hydrolyzes both long and short chain fatty acyl-CoA substrate.</text>
</comment>
<evidence type="ECO:0000256" key="5">
    <source>
        <dbReference type="ARBA" id="ARBA00023157"/>
    </source>
</evidence>
<dbReference type="GO" id="GO:0005764">
    <property type="term" value="C:lysosome"/>
    <property type="evidence" value="ECO:0007669"/>
    <property type="project" value="UniProtKB-SubCell"/>
</dbReference>
<keyword evidence="3 11" id="KW-0732">Signal</keyword>
<dbReference type="FunFam" id="3.40.50.1820:FF:000037">
    <property type="entry name" value="Lysosomal thioesterase PPT2 homolog"/>
    <property type="match status" value="1"/>
</dbReference>
<evidence type="ECO:0000256" key="8">
    <source>
        <dbReference type="ARBA" id="ARBA00038848"/>
    </source>
</evidence>
<accession>A0A6L2Q806</accession>
<organism evidence="12 13">
    <name type="scientific">Coptotermes formosanus</name>
    <name type="common">Formosan subterranean termite</name>
    <dbReference type="NCBI Taxonomy" id="36987"/>
    <lineage>
        <taxon>Eukaryota</taxon>
        <taxon>Metazoa</taxon>
        <taxon>Ecdysozoa</taxon>
        <taxon>Arthropoda</taxon>
        <taxon>Hexapoda</taxon>
        <taxon>Insecta</taxon>
        <taxon>Pterygota</taxon>
        <taxon>Neoptera</taxon>
        <taxon>Polyneoptera</taxon>
        <taxon>Dictyoptera</taxon>
        <taxon>Blattodea</taxon>
        <taxon>Blattoidea</taxon>
        <taxon>Termitoidae</taxon>
        <taxon>Rhinotermitidae</taxon>
        <taxon>Coptotermes</taxon>
    </lineage>
</organism>
<evidence type="ECO:0000256" key="2">
    <source>
        <dbReference type="ARBA" id="ARBA00010758"/>
    </source>
</evidence>